<organism evidence="2 3">
    <name type="scientific">Eragrostis curvula</name>
    <name type="common">weeping love grass</name>
    <dbReference type="NCBI Taxonomy" id="38414"/>
    <lineage>
        <taxon>Eukaryota</taxon>
        <taxon>Viridiplantae</taxon>
        <taxon>Streptophyta</taxon>
        <taxon>Embryophyta</taxon>
        <taxon>Tracheophyta</taxon>
        <taxon>Spermatophyta</taxon>
        <taxon>Magnoliopsida</taxon>
        <taxon>Liliopsida</taxon>
        <taxon>Poales</taxon>
        <taxon>Poaceae</taxon>
        <taxon>PACMAD clade</taxon>
        <taxon>Chloridoideae</taxon>
        <taxon>Eragrostideae</taxon>
        <taxon>Eragrostidinae</taxon>
        <taxon>Eragrostis</taxon>
    </lineage>
</organism>
<dbReference type="EMBL" id="RWGY01000005">
    <property type="protein sequence ID" value="TVU42477.1"/>
    <property type="molecule type" value="Genomic_DNA"/>
</dbReference>
<dbReference type="Proteomes" id="UP000324897">
    <property type="component" value="Unassembled WGS sequence"/>
</dbReference>
<name>A0A5J9W3G5_9POAL</name>
<accession>A0A5J9W3G5</accession>
<evidence type="ECO:0000313" key="3">
    <source>
        <dbReference type="Proteomes" id="UP000324897"/>
    </source>
</evidence>
<reference evidence="2 3" key="1">
    <citation type="journal article" date="2019" name="Sci. Rep.">
        <title>A high-quality genome of Eragrostis curvula grass provides insights into Poaceae evolution and supports new strategies to enhance forage quality.</title>
        <authorList>
            <person name="Carballo J."/>
            <person name="Santos B.A.C.M."/>
            <person name="Zappacosta D."/>
            <person name="Garbus I."/>
            <person name="Selva J.P."/>
            <person name="Gallo C.A."/>
            <person name="Diaz A."/>
            <person name="Albertini E."/>
            <person name="Caccamo M."/>
            <person name="Echenique V."/>
        </authorList>
    </citation>
    <scope>NUCLEOTIDE SEQUENCE [LARGE SCALE GENOMIC DNA]</scope>
    <source>
        <strain evidence="3">cv. Victoria</strain>
        <tissue evidence="2">Leaf</tissue>
    </source>
</reference>
<dbReference type="Pfam" id="PF07893">
    <property type="entry name" value="DUF1668"/>
    <property type="match status" value="1"/>
</dbReference>
<protein>
    <recommendedName>
        <fullName evidence="1">MORF/ORRM1/DAG-like MORF domain-containing protein</fullName>
    </recommendedName>
</protein>
<dbReference type="InterPro" id="IPR054059">
    <property type="entry name" value="MORF/ORRM1/DAG-like_MORF"/>
</dbReference>
<sequence>LRLRRALVAAAATSSALLHPAASASIFRPLPPAASFVPLLLPAAAGGFVGSTAAARGRGYSGVADDSKIDSDAECVDNGCDYNHWLITMDFPDPKPSREEMIETYLKTLAQVVGSYEEARKRMYAFSTTTYTGFQVEMRLPGVVFVLPDAYLAYTKEYGGDKYDNGVITPARLPYPYWGKSSRPDWNYQNNPPLTELNLDPSLGREKMARRFVNIGVENVKSGLYSLHRLDVMEHLFYYTSATEAEEASAKAESKNKCDSWAPHIPTLQRLPAPSMSFQPTPTTMWDHTTMEFFALLSPRSSENRILCCCSSGDFVVYNPDSQCLQCMPGLHGGFIGRRPIIISTGWPGAREEDLFVLHPGAQLSRFHVLRFGSHDRMDHHSRSRKGWLWESLPPLPFGGIINSHTVIDGGRTICVSSTPDGLGTYCFDTVEREWWEAGDWVLPFEGRAEYIPELNLWLGFSLNKPHHLCATSDLFSMNQPPLSQGDMPYLSVPDEWSTLSLDLINLGEGKFCIVEIFEIVRDTEDSESDGYPHYPDWDTIESDFAVLTGVELVTSGGDGDRRLEKLRIHKSKRYIFNQDKIEWVI</sequence>
<proteinExistence type="predicted"/>
<dbReference type="Pfam" id="PF21864">
    <property type="entry name" value="MORF_dom"/>
    <property type="match status" value="1"/>
</dbReference>
<evidence type="ECO:0000313" key="2">
    <source>
        <dbReference type="EMBL" id="TVU42477.1"/>
    </source>
</evidence>
<comment type="caution">
    <text evidence="2">The sequence shown here is derived from an EMBL/GenBank/DDBJ whole genome shotgun (WGS) entry which is preliminary data.</text>
</comment>
<dbReference type="AlphaFoldDB" id="A0A5J9W3G5"/>
<feature type="domain" description="MORF/ORRM1/DAG-like MORF" evidence="1">
    <location>
        <begin position="82"/>
        <end position="162"/>
    </location>
</feature>
<gene>
    <name evidence="2" type="ORF">EJB05_08884</name>
</gene>
<evidence type="ECO:0000259" key="1">
    <source>
        <dbReference type="Pfam" id="PF21864"/>
    </source>
</evidence>
<dbReference type="PANTHER" id="PTHR33085:SF113">
    <property type="entry name" value="OS05G0126000 PROTEIN"/>
    <property type="match status" value="1"/>
</dbReference>
<keyword evidence="3" id="KW-1185">Reference proteome</keyword>
<feature type="non-terminal residue" evidence="2">
    <location>
        <position position="1"/>
    </location>
</feature>
<dbReference type="PANTHER" id="PTHR33085">
    <property type="entry name" value="OS12G0113100 PROTEIN-RELATED"/>
    <property type="match status" value="1"/>
</dbReference>
<dbReference type="OrthoDB" id="591320at2759"/>
<dbReference type="InterPro" id="IPR012871">
    <property type="entry name" value="DUF1668_ORYSA"/>
</dbReference>